<feature type="region of interest" description="Disordered" evidence="2">
    <location>
        <begin position="675"/>
        <end position="705"/>
    </location>
</feature>
<feature type="compositionally biased region" description="Low complexity" evidence="2">
    <location>
        <begin position="1225"/>
        <end position="1249"/>
    </location>
</feature>
<evidence type="ECO:0000256" key="3">
    <source>
        <dbReference type="SAM" id="Phobius"/>
    </source>
</evidence>
<evidence type="ECO:0000256" key="1">
    <source>
        <dbReference type="SAM" id="Coils"/>
    </source>
</evidence>
<organism evidence="4 5">
    <name type="scientific">Pseudocohnilembus persalinus</name>
    <name type="common">Ciliate</name>
    <dbReference type="NCBI Taxonomy" id="266149"/>
    <lineage>
        <taxon>Eukaryota</taxon>
        <taxon>Sar</taxon>
        <taxon>Alveolata</taxon>
        <taxon>Ciliophora</taxon>
        <taxon>Intramacronucleata</taxon>
        <taxon>Oligohymenophorea</taxon>
        <taxon>Scuticociliatia</taxon>
        <taxon>Philasterida</taxon>
        <taxon>Pseudocohnilembidae</taxon>
        <taxon>Pseudocohnilembus</taxon>
    </lineage>
</organism>
<dbReference type="InterPro" id="IPR006212">
    <property type="entry name" value="Furin_repeat"/>
</dbReference>
<feature type="transmembrane region" description="Helical" evidence="3">
    <location>
        <begin position="510"/>
        <end position="529"/>
    </location>
</feature>
<reference evidence="4 5" key="1">
    <citation type="journal article" date="2015" name="Sci. Rep.">
        <title>Genome of the facultative scuticociliatosis pathogen Pseudocohnilembus persalinus provides insight into its virulence through horizontal gene transfer.</title>
        <authorList>
            <person name="Xiong J."/>
            <person name="Wang G."/>
            <person name="Cheng J."/>
            <person name="Tian M."/>
            <person name="Pan X."/>
            <person name="Warren A."/>
            <person name="Jiang C."/>
            <person name="Yuan D."/>
            <person name="Miao W."/>
        </authorList>
    </citation>
    <scope>NUCLEOTIDE SEQUENCE [LARGE SCALE GENOMIC DNA]</scope>
    <source>
        <strain evidence="4">36N120E</strain>
    </source>
</reference>
<sequence length="1318" mass="152242">MNMCKVSDDSFFVIFSLSHGKIIYQDLEEEGRCLKGVYVTGVTEDLDKIEQVQNIISIDQNYDQYYPSCAYIQGTNTIKFNYVQNDGTGDVTLYSKDIDISNGNLNSGSANFIQKHNQASITYNDIAIIDDQNYAITYLVLPWNIDELQKDQELHIYFYQNSVLVNQVKIDASKQYQFVVNIELDKEQNYYIISWWEPLQTHISVYDISGNHICAVTEDSYYYPKIKVWNKEVYIFLHNNHNKLWLQKMTYSPGSCVIDNTTLTVNYDYIGSNNTIFYPQLDLRNGPKIQLNLQFIVQYHLQTLIFEVGECPAVCQTCLNDFECETCIPSLKGAPDCLSCADNHITETDGSCTSCASLYGEYCYQCDFDKCLSCVNVDFFLIPVCTETEHDNGECLYENSCQSCFSEINCKTCGPDPYTCLSCYDNYILQQGVCHSVESCNTQDADIQQIHCSECDSKTRECTECNKNKGRVLDNGECVCDSFYYEADGKEQCVSVADSTIESGFRVPSYIFMVLGFFALSPMLFVHFIETLQEVYYLKFIPIDYPLIVEKYFDLFGIYDFNFMPQISVESQNYIQAPEGFENQDRDSFFIRNFNQYIFLGFILLIIYFVLKLLYIKFYVIIEENKDISKKSNRGFDLASDTEGKTANDEDNEFEAETPVDKKNKFKSPLLVIQEEQNQEDEENQDKNKVLKSKNQKMKKSDLETQLQEKIKELEEQIENEEKEMKNIQNGNNEGVKISNFKLKKFDNFELYLHAMNQKETCSSNYSSSSESSNQTHNFQKYLINLRKKYRKKLQKAQNSQGNSLNSSQNTVQDLTIKNLLKNENPFKLVLEYILSKFEYQIFYGGIIISYLSFMVASQLGMYFLSFYSTLTIASTFFAFIFLLLGIIMPFSVYRITKNISLLHRVILKEEENEKGSKNLKQLKSEMEKQLKKNGVLYDALNLNQTKTATFFVWILVKKIIYSLALITLNKYPIAIQIIFIIFYSIQTGYVLKCQPFKKQFQNIKEIFQGVLFTSLLISTLSINVSDNKDENARQTSTMTLIIIATLIVVIEVLVIIQKIILKLKKIIMKEDEGLTKEKLKNKLNAGKSKSNSGGSGKSNSGKSDKSKNSKHSRKSAKNKSSSEEEKKKCTPPQSIYQLNVKDYVKEEVKKDKQVSNKKENLGVQQNGQFLEPPKKLWQVQNYSSSEAEQSENENRFKKAPSYQIKLPQQENERYKQQFVSNSESDQNQNYNQNLDKNQNSNSKQQDNNFEGNENYKNKQKQQFLQAPNKSDWEVKIYSSSEAEQSGAENFQNQMRRRISNSNIKLPPLQSPKNEVIN</sequence>
<proteinExistence type="predicted"/>
<gene>
    <name evidence="4" type="ORF">PPERSA_00963</name>
</gene>
<feature type="region of interest" description="Disordered" evidence="2">
    <location>
        <begin position="1150"/>
        <end position="1318"/>
    </location>
</feature>
<feature type="compositionally biased region" description="Acidic residues" evidence="2">
    <location>
        <begin position="649"/>
        <end position="658"/>
    </location>
</feature>
<feature type="compositionally biased region" description="Polar residues" evidence="2">
    <location>
        <begin position="1278"/>
        <end position="1304"/>
    </location>
</feature>
<dbReference type="EMBL" id="LDAU01000019">
    <property type="protein sequence ID" value="KRX10793.1"/>
    <property type="molecule type" value="Genomic_DNA"/>
</dbReference>
<feature type="transmembrane region" description="Helical" evidence="3">
    <location>
        <begin position="1004"/>
        <end position="1025"/>
    </location>
</feature>
<dbReference type="Proteomes" id="UP000054937">
    <property type="component" value="Unassembled WGS sequence"/>
</dbReference>
<evidence type="ECO:0000313" key="5">
    <source>
        <dbReference type="Proteomes" id="UP000054937"/>
    </source>
</evidence>
<feature type="compositionally biased region" description="Basic residues" evidence="2">
    <location>
        <begin position="1109"/>
        <end position="1118"/>
    </location>
</feature>
<comment type="caution">
    <text evidence="4">The sequence shown here is derived from an EMBL/GenBank/DDBJ whole genome shotgun (WGS) entry which is preliminary data.</text>
</comment>
<keyword evidence="3" id="KW-0472">Membrane</keyword>
<dbReference type="InParanoid" id="A0A0V0R8I8"/>
<dbReference type="CDD" id="cd00064">
    <property type="entry name" value="FU"/>
    <property type="match status" value="1"/>
</dbReference>
<feature type="region of interest" description="Disordered" evidence="2">
    <location>
        <begin position="633"/>
        <end position="659"/>
    </location>
</feature>
<evidence type="ECO:0000256" key="2">
    <source>
        <dbReference type="SAM" id="MobiDB-lite"/>
    </source>
</evidence>
<feature type="transmembrane region" description="Helical" evidence="3">
    <location>
        <begin position="871"/>
        <end position="894"/>
    </location>
</feature>
<dbReference type="InterPro" id="IPR009030">
    <property type="entry name" value="Growth_fac_rcpt_cys_sf"/>
</dbReference>
<name>A0A0V0R8I8_PSEPJ</name>
<feature type="transmembrane region" description="Helical" evidence="3">
    <location>
        <begin position="1037"/>
        <end position="1057"/>
    </location>
</feature>
<accession>A0A0V0R8I8</accession>
<keyword evidence="3" id="KW-1133">Transmembrane helix</keyword>
<feature type="region of interest" description="Disordered" evidence="2">
    <location>
        <begin position="1081"/>
        <end position="1133"/>
    </location>
</feature>
<feature type="coiled-coil region" evidence="1">
    <location>
        <begin position="906"/>
        <end position="933"/>
    </location>
</feature>
<protein>
    <submittedName>
        <fullName evidence="4">Insulin-like growth factor binding protein, N-terminal</fullName>
    </submittedName>
</protein>
<dbReference type="SUPFAM" id="SSF57184">
    <property type="entry name" value="Growth factor receptor domain"/>
    <property type="match status" value="1"/>
</dbReference>
<feature type="transmembrane region" description="Helical" evidence="3">
    <location>
        <begin position="597"/>
        <end position="622"/>
    </location>
</feature>
<feature type="compositionally biased region" description="Basic and acidic residues" evidence="2">
    <location>
        <begin position="1150"/>
        <end position="1161"/>
    </location>
</feature>
<feature type="transmembrane region" description="Helical" evidence="3">
    <location>
        <begin position="842"/>
        <end position="865"/>
    </location>
</feature>
<feature type="compositionally biased region" description="Low complexity" evidence="2">
    <location>
        <begin position="1083"/>
        <end position="1102"/>
    </location>
</feature>
<keyword evidence="1" id="KW-0175">Coiled coil</keyword>
<keyword evidence="3" id="KW-0812">Transmembrane</keyword>
<evidence type="ECO:0000313" key="4">
    <source>
        <dbReference type="EMBL" id="KRX10793.1"/>
    </source>
</evidence>
<keyword evidence="5" id="KW-1185">Reference proteome</keyword>